<dbReference type="SUPFAM" id="SSF56784">
    <property type="entry name" value="HAD-like"/>
    <property type="match status" value="1"/>
</dbReference>
<dbReference type="NCBIfam" id="TIGR01484">
    <property type="entry name" value="HAD-SF-IIB"/>
    <property type="match status" value="1"/>
</dbReference>
<dbReference type="CDD" id="cd07516">
    <property type="entry name" value="HAD_Pase"/>
    <property type="match status" value="1"/>
</dbReference>
<dbReference type="InterPro" id="IPR000150">
    <property type="entry name" value="Cof"/>
</dbReference>
<proteinExistence type="predicted"/>
<dbReference type="PROSITE" id="PS01229">
    <property type="entry name" value="COF_2"/>
    <property type="match status" value="1"/>
</dbReference>
<dbReference type="InterPro" id="IPR023214">
    <property type="entry name" value="HAD_sf"/>
</dbReference>
<dbReference type="RefSeq" id="WP_090244920.1">
    <property type="nucleotide sequence ID" value="NZ_FNOU01000009.1"/>
</dbReference>
<dbReference type="InterPro" id="IPR006379">
    <property type="entry name" value="HAD-SF_hydro_IIB"/>
</dbReference>
<dbReference type="EMBL" id="FNOU01000009">
    <property type="protein sequence ID" value="SDX86985.1"/>
    <property type="molecule type" value="Genomic_DNA"/>
</dbReference>
<dbReference type="Gene3D" id="3.30.1240.10">
    <property type="match status" value="1"/>
</dbReference>
<dbReference type="OrthoDB" id="9781413at2"/>
<dbReference type="Gene3D" id="3.40.50.1000">
    <property type="entry name" value="HAD superfamily/HAD-like"/>
    <property type="match status" value="1"/>
</dbReference>
<dbReference type="SFLD" id="SFLDS00003">
    <property type="entry name" value="Haloacid_Dehalogenase"/>
    <property type="match status" value="1"/>
</dbReference>
<dbReference type="InterPro" id="IPR036412">
    <property type="entry name" value="HAD-like_sf"/>
</dbReference>
<dbReference type="AlphaFoldDB" id="A0A1H3F7V9"/>
<dbReference type="GO" id="GO:0016791">
    <property type="term" value="F:phosphatase activity"/>
    <property type="evidence" value="ECO:0007669"/>
    <property type="project" value="UniProtKB-ARBA"/>
</dbReference>
<gene>
    <name evidence="1" type="ORF">SAMN04488579_10970</name>
</gene>
<dbReference type="Proteomes" id="UP000199652">
    <property type="component" value="Unassembled WGS sequence"/>
</dbReference>
<dbReference type="PANTHER" id="PTHR10000:SF8">
    <property type="entry name" value="HAD SUPERFAMILY HYDROLASE-LIKE, TYPE 3"/>
    <property type="match status" value="1"/>
</dbReference>
<name>A0A1H3F7V9_EUBBA</name>
<dbReference type="STRING" id="1528.SAMN04488579_10970"/>
<dbReference type="PANTHER" id="PTHR10000">
    <property type="entry name" value="PHOSPHOSERINE PHOSPHATASE"/>
    <property type="match status" value="1"/>
</dbReference>
<evidence type="ECO:0000313" key="2">
    <source>
        <dbReference type="Proteomes" id="UP000199652"/>
    </source>
</evidence>
<reference evidence="2" key="1">
    <citation type="submission" date="2016-10" db="EMBL/GenBank/DDBJ databases">
        <authorList>
            <person name="Varghese N."/>
            <person name="Submissions S."/>
        </authorList>
    </citation>
    <scope>NUCLEOTIDE SEQUENCE [LARGE SCALE GENOMIC DNA]</scope>
    <source>
        <strain evidence="2">VPI 5359</strain>
    </source>
</reference>
<sequence>MNYQLIALDLDGTLCNDDKQITPITKQVLLRAQQKGIRVALASARPAPGLIRERKALELDRYHGILISYNGAHIVDAADGFLLYRQNMDPAQVTAMLTHLKDFPVAVMADDGESYYVTDPTAYKVEYERAYIGIPFTVVADMAEAVTFPVAKLLIVAPGEILDRYTAAITAPFSEIFDFFRVGDFYLEIAMKGFSKATGLAELCQKLDIPREAVIAFGDSANDAAMLTFAGTGVAMANAESAAKKAADTITRYTNNEDGVGQMLMELL</sequence>
<dbReference type="SFLD" id="SFLDG01140">
    <property type="entry name" value="C2.B:_Phosphomannomutase_and_P"/>
    <property type="match status" value="1"/>
</dbReference>
<evidence type="ECO:0008006" key="3">
    <source>
        <dbReference type="Google" id="ProtNLM"/>
    </source>
</evidence>
<dbReference type="SFLD" id="SFLDG01144">
    <property type="entry name" value="C2.B.4:_PGP_Like"/>
    <property type="match status" value="1"/>
</dbReference>
<dbReference type="GO" id="GO:0000287">
    <property type="term" value="F:magnesium ion binding"/>
    <property type="evidence" value="ECO:0007669"/>
    <property type="project" value="TreeGrafter"/>
</dbReference>
<organism evidence="1 2">
    <name type="scientific">Eubacterium barkeri</name>
    <name type="common">Clostridium barkeri</name>
    <dbReference type="NCBI Taxonomy" id="1528"/>
    <lineage>
        <taxon>Bacteria</taxon>
        <taxon>Bacillati</taxon>
        <taxon>Bacillota</taxon>
        <taxon>Clostridia</taxon>
        <taxon>Eubacteriales</taxon>
        <taxon>Eubacteriaceae</taxon>
        <taxon>Eubacterium</taxon>
    </lineage>
</organism>
<evidence type="ECO:0000313" key="1">
    <source>
        <dbReference type="EMBL" id="SDX86985.1"/>
    </source>
</evidence>
<dbReference type="GO" id="GO:0005829">
    <property type="term" value="C:cytosol"/>
    <property type="evidence" value="ECO:0007669"/>
    <property type="project" value="TreeGrafter"/>
</dbReference>
<dbReference type="Pfam" id="PF08282">
    <property type="entry name" value="Hydrolase_3"/>
    <property type="match status" value="1"/>
</dbReference>
<accession>A0A1H3F7V9</accession>
<dbReference type="NCBIfam" id="TIGR00099">
    <property type="entry name" value="Cof-subfamily"/>
    <property type="match status" value="1"/>
</dbReference>
<keyword evidence="2" id="KW-1185">Reference proteome</keyword>
<protein>
    <recommendedName>
        <fullName evidence="3">Cof subfamily of IIB subfamily of haloacid dehalogenase superfamily/HAD-superfamily hydrolase, subfamily IIB</fullName>
    </recommendedName>
</protein>